<reference evidence="2" key="1">
    <citation type="submission" date="2020-05" db="EMBL/GenBank/DDBJ databases">
        <title>WGS assembly of Panicum virgatum.</title>
        <authorList>
            <person name="Lovell J.T."/>
            <person name="Jenkins J."/>
            <person name="Shu S."/>
            <person name="Juenger T.E."/>
            <person name="Schmutz J."/>
        </authorList>
    </citation>
    <scope>NUCLEOTIDE SEQUENCE</scope>
    <source>
        <strain evidence="2">AP13</strain>
    </source>
</reference>
<evidence type="ECO:0000313" key="3">
    <source>
        <dbReference type="Proteomes" id="UP000823388"/>
    </source>
</evidence>
<dbReference type="AlphaFoldDB" id="A0A8T0VSX2"/>
<evidence type="ECO:0000313" key="2">
    <source>
        <dbReference type="EMBL" id="KAG2636334.1"/>
    </source>
</evidence>
<gene>
    <name evidence="2" type="ORF">PVAP13_2NG393003</name>
</gene>
<dbReference type="Proteomes" id="UP000823388">
    <property type="component" value="Chromosome 2N"/>
</dbReference>
<accession>A0A8T0VSX2</accession>
<keyword evidence="3" id="KW-1185">Reference proteome</keyword>
<feature type="compositionally biased region" description="Low complexity" evidence="1">
    <location>
        <begin position="12"/>
        <end position="35"/>
    </location>
</feature>
<protein>
    <submittedName>
        <fullName evidence="2">Uncharacterized protein</fullName>
    </submittedName>
</protein>
<feature type="region of interest" description="Disordered" evidence="1">
    <location>
        <begin position="1"/>
        <end position="86"/>
    </location>
</feature>
<feature type="compositionally biased region" description="Basic residues" evidence="1">
    <location>
        <begin position="1"/>
        <end position="11"/>
    </location>
</feature>
<sequence length="124" mass="13359">MPRLRAGRRASRSPPVAAALDSLAPSRPAATALAPRRPPRPSVSTGRRGPRSPLPIVTLDAWAPSQPPRLSLPAGRRGPRRPRSPQATLLLVRRRAAWDAGAAARGARWRVTGWKGHACFFLSV</sequence>
<name>A0A8T0VSX2_PANVG</name>
<dbReference type="EMBL" id="CM029040">
    <property type="protein sequence ID" value="KAG2636334.1"/>
    <property type="molecule type" value="Genomic_DNA"/>
</dbReference>
<organism evidence="2 3">
    <name type="scientific">Panicum virgatum</name>
    <name type="common">Blackwell switchgrass</name>
    <dbReference type="NCBI Taxonomy" id="38727"/>
    <lineage>
        <taxon>Eukaryota</taxon>
        <taxon>Viridiplantae</taxon>
        <taxon>Streptophyta</taxon>
        <taxon>Embryophyta</taxon>
        <taxon>Tracheophyta</taxon>
        <taxon>Spermatophyta</taxon>
        <taxon>Magnoliopsida</taxon>
        <taxon>Liliopsida</taxon>
        <taxon>Poales</taxon>
        <taxon>Poaceae</taxon>
        <taxon>PACMAD clade</taxon>
        <taxon>Panicoideae</taxon>
        <taxon>Panicodae</taxon>
        <taxon>Paniceae</taxon>
        <taxon>Panicinae</taxon>
        <taxon>Panicum</taxon>
        <taxon>Panicum sect. Hiantes</taxon>
    </lineage>
</organism>
<comment type="caution">
    <text evidence="2">The sequence shown here is derived from an EMBL/GenBank/DDBJ whole genome shotgun (WGS) entry which is preliminary data.</text>
</comment>
<proteinExistence type="predicted"/>
<evidence type="ECO:0000256" key="1">
    <source>
        <dbReference type="SAM" id="MobiDB-lite"/>
    </source>
</evidence>